<organism evidence="1 2">
    <name type="scientific">Azorhizobium oxalatiphilum</name>
    <dbReference type="NCBI Taxonomy" id="980631"/>
    <lineage>
        <taxon>Bacteria</taxon>
        <taxon>Pseudomonadati</taxon>
        <taxon>Pseudomonadota</taxon>
        <taxon>Alphaproteobacteria</taxon>
        <taxon>Hyphomicrobiales</taxon>
        <taxon>Xanthobacteraceae</taxon>
        <taxon>Azorhizobium</taxon>
    </lineage>
</organism>
<reference evidence="1" key="2">
    <citation type="submission" date="2020-09" db="EMBL/GenBank/DDBJ databases">
        <authorList>
            <person name="Sun Q."/>
            <person name="Sedlacek I."/>
        </authorList>
    </citation>
    <scope>NUCLEOTIDE SEQUENCE</scope>
    <source>
        <strain evidence="1">CCM 7897</strain>
    </source>
</reference>
<proteinExistence type="predicted"/>
<protein>
    <submittedName>
        <fullName evidence="1">Uncharacterized protein</fullName>
    </submittedName>
</protein>
<evidence type="ECO:0000313" key="2">
    <source>
        <dbReference type="Proteomes" id="UP000606044"/>
    </source>
</evidence>
<name>A0A917BVT0_9HYPH</name>
<dbReference type="AlphaFoldDB" id="A0A917BVT0"/>
<gene>
    <name evidence="1" type="ORF">GCM10007301_15260</name>
</gene>
<dbReference type="Proteomes" id="UP000606044">
    <property type="component" value="Unassembled WGS sequence"/>
</dbReference>
<dbReference type="RefSeq" id="WP_188576827.1">
    <property type="nucleotide sequence ID" value="NZ_BMCT01000001.1"/>
</dbReference>
<comment type="caution">
    <text evidence="1">The sequence shown here is derived from an EMBL/GenBank/DDBJ whole genome shotgun (WGS) entry which is preliminary data.</text>
</comment>
<sequence length="74" mass="8317">MRRPLIIRIASLYRRRAATARVMAAHGYGPADIGRLLRLSPGRVVDALAGRAENGRLWSEQERSAFRAEMRRAA</sequence>
<dbReference type="EMBL" id="BMCT01000001">
    <property type="protein sequence ID" value="GGF56549.1"/>
    <property type="molecule type" value="Genomic_DNA"/>
</dbReference>
<keyword evidence="2" id="KW-1185">Reference proteome</keyword>
<evidence type="ECO:0000313" key="1">
    <source>
        <dbReference type="EMBL" id="GGF56549.1"/>
    </source>
</evidence>
<accession>A0A917BVT0</accession>
<reference evidence="1" key="1">
    <citation type="journal article" date="2014" name="Int. J. Syst. Evol. Microbiol.">
        <title>Complete genome sequence of Corynebacterium casei LMG S-19264T (=DSM 44701T), isolated from a smear-ripened cheese.</title>
        <authorList>
            <consortium name="US DOE Joint Genome Institute (JGI-PGF)"/>
            <person name="Walter F."/>
            <person name="Albersmeier A."/>
            <person name="Kalinowski J."/>
            <person name="Ruckert C."/>
        </authorList>
    </citation>
    <scope>NUCLEOTIDE SEQUENCE</scope>
    <source>
        <strain evidence="1">CCM 7897</strain>
    </source>
</reference>